<feature type="compositionally biased region" description="Polar residues" evidence="9">
    <location>
        <begin position="67"/>
        <end position="80"/>
    </location>
</feature>
<feature type="transmembrane region" description="Helical" evidence="8">
    <location>
        <begin position="153"/>
        <end position="173"/>
    </location>
</feature>
<evidence type="ECO:0000313" key="11">
    <source>
        <dbReference type="Proteomes" id="UP001515480"/>
    </source>
</evidence>
<gene>
    <name evidence="10" type="ORF">AB1Y20_006428</name>
</gene>
<sequence>MKAKTKAPRYLKYSTSIRQTATTPSFPHSSSRSFLSSSRCSPLLFLLPNVFRRQTSMLQAFRELNSEKQGSSKGKSNEWTASKPKSKRSTLDQVSVQMSSVVERARGTAGAVSAGASAARTGGASQGIAAASAESVLPASESCCPNLSFQERVYGCIGCFCIGAALGFSSYIMWTLNKYNIFAVLYTLGNIVSICGTGFLMGPKRQCRRMKAARRRWATAIYLLMMVITIVVAFTCHGSTGCTVIILLCVLVQWCALIWYMASYIPYGQRMIQSAFKSVTSF</sequence>
<evidence type="ECO:0000256" key="9">
    <source>
        <dbReference type="SAM" id="MobiDB-lite"/>
    </source>
</evidence>
<dbReference type="InterPro" id="IPR007305">
    <property type="entry name" value="Vesicle_transpt_Got1/SFT2"/>
</dbReference>
<comment type="subcellular location">
    <subcellularLocation>
        <location evidence="1 8">Membrane</location>
        <topology evidence="1 8">Multi-pass membrane protein</topology>
    </subcellularLocation>
</comment>
<dbReference type="GO" id="GO:0016192">
    <property type="term" value="P:vesicle-mediated transport"/>
    <property type="evidence" value="ECO:0007669"/>
    <property type="project" value="InterPro"/>
</dbReference>
<dbReference type="PANTHER" id="PTHR23137">
    <property type="entry name" value="VESICLE TRANSPORT PROTEIN-RELATED"/>
    <property type="match status" value="1"/>
</dbReference>
<dbReference type="AlphaFoldDB" id="A0AB34J2P8"/>
<keyword evidence="5 8" id="KW-1133">Transmembrane helix</keyword>
<evidence type="ECO:0000256" key="5">
    <source>
        <dbReference type="ARBA" id="ARBA00022989"/>
    </source>
</evidence>
<feature type="transmembrane region" description="Helical" evidence="8">
    <location>
        <begin position="244"/>
        <end position="267"/>
    </location>
</feature>
<accession>A0AB34J2P8</accession>
<comment type="similarity">
    <text evidence="7 8">Belongs to the SFT2 family.</text>
</comment>
<keyword evidence="3 8" id="KW-0812">Transmembrane</keyword>
<evidence type="ECO:0000256" key="7">
    <source>
        <dbReference type="ARBA" id="ARBA00025800"/>
    </source>
</evidence>
<name>A0AB34J2P8_PRYPA</name>
<feature type="transmembrane region" description="Helical" evidence="8">
    <location>
        <begin position="179"/>
        <end position="200"/>
    </location>
</feature>
<dbReference type="InterPro" id="IPR011691">
    <property type="entry name" value="Vesicle_transpt_SFT2"/>
</dbReference>
<reference evidence="10 11" key="1">
    <citation type="journal article" date="2024" name="Science">
        <title>Giant polyketide synthase enzymes in the biosynthesis of giant marine polyether toxins.</title>
        <authorList>
            <person name="Fallon T.R."/>
            <person name="Shende V.V."/>
            <person name="Wierzbicki I.H."/>
            <person name="Pendleton A.L."/>
            <person name="Watervoot N.F."/>
            <person name="Auber R.P."/>
            <person name="Gonzalez D.J."/>
            <person name="Wisecaver J.H."/>
            <person name="Moore B.S."/>
        </authorList>
    </citation>
    <scope>NUCLEOTIDE SEQUENCE [LARGE SCALE GENOMIC DNA]</scope>
    <source>
        <strain evidence="10 11">12B1</strain>
    </source>
</reference>
<evidence type="ECO:0000256" key="4">
    <source>
        <dbReference type="ARBA" id="ARBA00022927"/>
    </source>
</evidence>
<keyword evidence="11" id="KW-1185">Reference proteome</keyword>
<evidence type="ECO:0000256" key="2">
    <source>
        <dbReference type="ARBA" id="ARBA00022448"/>
    </source>
</evidence>
<keyword evidence="4 8" id="KW-0653">Protein transport</keyword>
<dbReference type="GO" id="GO:0015031">
    <property type="term" value="P:protein transport"/>
    <property type="evidence" value="ECO:0007669"/>
    <property type="project" value="UniProtKB-KW"/>
</dbReference>
<evidence type="ECO:0000256" key="6">
    <source>
        <dbReference type="ARBA" id="ARBA00023136"/>
    </source>
</evidence>
<evidence type="ECO:0000256" key="3">
    <source>
        <dbReference type="ARBA" id="ARBA00022692"/>
    </source>
</evidence>
<feature type="transmembrane region" description="Helical" evidence="8">
    <location>
        <begin position="220"/>
        <end position="238"/>
    </location>
</feature>
<dbReference type="Proteomes" id="UP001515480">
    <property type="component" value="Unassembled WGS sequence"/>
</dbReference>
<dbReference type="GO" id="GO:0016020">
    <property type="term" value="C:membrane"/>
    <property type="evidence" value="ECO:0007669"/>
    <property type="project" value="UniProtKB-SubCell"/>
</dbReference>
<protein>
    <recommendedName>
        <fullName evidence="8">Vesicle transport protein</fullName>
    </recommendedName>
</protein>
<evidence type="ECO:0000256" key="1">
    <source>
        <dbReference type="ARBA" id="ARBA00004141"/>
    </source>
</evidence>
<feature type="region of interest" description="Disordered" evidence="9">
    <location>
        <begin position="64"/>
        <end position="93"/>
    </location>
</feature>
<dbReference type="EMBL" id="JBGBPQ010000014">
    <property type="protein sequence ID" value="KAL1511637.1"/>
    <property type="molecule type" value="Genomic_DNA"/>
</dbReference>
<keyword evidence="6 8" id="KW-0472">Membrane</keyword>
<organism evidence="10 11">
    <name type="scientific">Prymnesium parvum</name>
    <name type="common">Toxic golden alga</name>
    <dbReference type="NCBI Taxonomy" id="97485"/>
    <lineage>
        <taxon>Eukaryota</taxon>
        <taxon>Haptista</taxon>
        <taxon>Haptophyta</taxon>
        <taxon>Prymnesiophyceae</taxon>
        <taxon>Prymnesiales</taxon>
        <taxon>Prymnesiaceae</taxon>
        <taxon>Prymnesium</taxon>
    </lineage>
</organism>
<dbReference type="PANTHER" id="PTHR23137:SF6">
    <property type="entry name" value="VESICLE TRANSPORT PROTEIN"/>
    <property type="match status" value="1"/>
</dbReference>
<comment type="function">
    <text evidence="8">May be involved in fusion of retrograde transport vesicles derived from an endocytic compartment with the Golgi complex.</text>
</comment>
<comment type="caution">
    <text evidence="10">The sequence shown here is derived from an EMBL/GenBank/DDBJ whole genome shotgun (WGS) entry which is preliminary data.</text>
</comment>
<keyword evidence="2 8" id="KW-0813">Transport</keyword>
<dbReference type="Pfam" id="PF04178">
    <property type="entry name" value="Got1"/>
    <property type="match status" value="1"/>
</dbReference>
<dbReference type="GO" id="GO:0012505">
    <property type="term" value="C:endomembrane system"/>
    <property type="evidence" value="ECO:0007669"/>
    <property type="project" value="UniProtKB-ARBA"/>
</dbReference>
<proteinExistence type="inferred from homology"/>
<evidence type="ECO:0000256" key="8">
    <source>
        <dbReference type="RuleBase" id="RU363111"/>
    </source>
</evidence>
<evidence type="ECO:0000313" key="10">
    <source>
        <dbReference type="EMBL" id="KAL1511637.1"/>
    </source>
</evidence>
<dbReference type="GO" id="GO:0005737">
    <property type="term" value="C:cytoplasm"/>
    <property type="evidence" value="ECO:0007669"/>
    <property type="project" value="UniProtKB-ARBA"/>
</dbReference>